<gene>
    <name evidence="2" type="ORF">GGR95_000120</name>
</gene>
<evidence type="ECO:0000313" key="3">
    <source>
        <dbReference type="Proteomes" id="UP000530268"/>
    </source>
</evidence>
<dbReference type="PROSITE" id="PS51257">
    <property type="entry name" value="PROKAR_LIPOPROTEIN"/>
    <property type="match status" value="1"/>
</dbReference>
<proteinExistence type="predicted"/>
<comment type="caution">
    <text evidence="2">The sequence shown here is derived from an EMBL/GenBank/DDBJ whole genome shotgun (WGS) entry which is preliminary data.</text>
</comment>
<dbReference type="AlphaFoldDB" id="A0A7W6E2Y3"/>
<evidence type="ECO:0000313" key="2">
    <source>
        <dbReference type="EMBL" id="MBB3992501.1"/>
    </source>
</evidence>
<keyword evidence="3" id="KW-1185">Reference proteome</keyword>
<keyword evidence="1" id="KW-0732">Signal</keyword>
<reference evidence="2 3" key="1">
    <citation type="submission" date="2020-08" db="EMBL/GenBank/DDBJ databases">
        <title>Genomic Encyclopedia of Type Strains, Phase IV (KMG-IV): sequencing the most valuable type-strain genomes for metagenomic binning, comparative biology and taxonomic classification.</title>
        <authorList>
            <person name="Goeker M."/>
        </authorList>
    </citation>
    <scope>NUCLEOTIDE SEQUENCE [LARGE SCALE GENOMIC DNA]</scope>
    <source>
        <strain evidence="2 3">DSM 102234</strain>
    </source>
</reference>
<accession>A0A7W6E2Y3</accession>
<feature type="chain" id="PRO_5031262533" evidence="1">
    <location>
        <begin position="19"/>
        <end position="161"/>
    </location>
</feature>
<protein>
    <submittedName>
        <fullName evidence="2">Uncharacterized protein</fullName>
    </submittedName>
</protein>
<organism evidence="2 3">
    <name type="scientific">Sulfitobacter undariae</name>
    <dbReference type="NCBI Taxonomy" id="1563671"/>
    <lineage>
        <taxon>Bacteria</taxon>
        <taxon>Pseudomonadati</taxon>
        <taxon>Pseudomonadota</taxon>
        <taxon>Alphaproteobacteria</taxon>
        <taxon>Rhodobacterales</taxon>
        <taxon>Roseobacteraceae</taxon>
        <taxon>Sulfitobacter</taxon>
    </lineage>
</organism>
<dbReference type="Proteomes" id="UP000530268">
    <property type="component" value="Unassembled WGS sequence"/>
</dbReference>
<evidence type="ECO:0000256" key="1">
    <source>
        <dbReference type="SAM" id="SignalP"/>
    </source>
</evidence>
<sequence length="161" mass="17060">MKKIILAAVVACTPVAAAALSCMPHSVQAAFQQAQESEAKFLVVRGRLEFDARKLPKTNRKDQRATPEQTRIAARLKGTSLSAKGFSTPYNQDVTLSVACFGPWCASAQRGTEVLAFVELGAQGNVISINPCGGNLFGTPTPKMIRAVKTCFAGGACTSIR</sequence>
<dbReference type="EMBL" id="JACIEI010000001">
    <property type="protein sequence ID" value="MBB3992501.1"/>
    <property type="molecule type" value="Genomic_DNA"/>
</dbReference>
<feature type="signal peptide" evidence="1">
    <location>
        <begin position="1"/>
        <end position="18"/>
    </location>
</feature>
<name>A0A7W6E2Y3_9RHOB</name>
<dbReference type="RefSeq" id="WP_184561720.1">
    <property type="nucleotide sequence ID" value="NZ_JACIEI010000001.1"/>
</dbReference>